<dbReference type="AlphaFoldDB" id="A0A8T0GZC1"/>
<feature type="region of interest" description="Disordered" evidence="1">
    <location>
        <begin position="55"/>
        <end position="80"/>
    </location>
</feature>
<accession>A0A8T0GZC1</accession>
<dbReference type="EMBL" id="CM026429">
    <property type="protein sequence ID" value="KAG0564213.1"/>
    <property type="molecule type" value="Genomic_DNA"/>
</dbReference>
<gene>
    <name evidence="2" type="ORF">KC19_8G092500</name>
</gene>
<reference evidence="2" key="1">
    <citation type="submission" date="2020-06" db="EMBL/GenBank/DDBJ databases">
        <title>WGS assembly of Ceratodon purpureus strain R40.</title>
        <authorList>
            <person name="Carey S.B."/>
            <person name="Jenkins J."/>
            <person name="Shu S."/>
            <person name="Lovell J.T."/>
            <person name="Sreedasyam A."/>
            <person name="Maumus F."/>
            <person name="Tiley G.P."/>
            <person name="Fernandez-Pozo N."/>
            <person name="Barry K."/>
            <person name="Chen C."/>
            <person name="Wang M."/>
            <person name="Lipzen A."/>
            <person name="Daum C."/>
            <person name="Saski C.A."/>
            <person name="Payton A.C."/>
            <person name="Mcbreen J.C."/>
            <person name="Conrad R.E."/>
            <person name="Kollar L.M."/>
            <person name="Olsson S."/>
            <person name="Huttunen S."/>
            <person name="Landis J.B."/>
            <person name="Wickett N.J."/>
            <person name="Johnson M.G."/>
            <person name="Rensing S.A."/>
            <person name="Grimwood J."/>
            <person name="Schmutz J."/>
            <person name="Mcdaniel S.F."/>
        </authorList>
    </citation>
    <scope>NUCLEOTIDE SEQUENCE</scope>
    <source>
        <strain evidence="2">R40</strain>
    </source>
</reference>
<protein>
    <submittedName>
        <fullName evidence="2">Uncharacterized protein</fullName>
    </submittedName>
</protein>
<evidence type="ECO:0000256" key="1">
    <source>
        <dbReference type="SAM" id="MobiDB-lite"/>
    </source>
</evidence>
<proteinExistence type="predicted"/>
<sequence>MRATATATANPHPQKTCETMKNSTTTYLTKSNPRRHPQHLREAAYCGAQMESESLTEPLAGGGGGDGNTRGSVGSPMAAPRTAMEDAAALPASVSATPLHYYVATY</sequence>
<evidence type="ECO:0000313" key="2">
    <source>
        <dbReference type="EMBL" id="KAG0564213.1"/>
    </source>
</evidence>
<evidence type="ECO:0000313" key="3">
    <source>
        <dbReference type="Proteomes" id="UP000822688"/>
    </source>
</evidence>
<dbReference type="Proteomes" id="UP000822688">
    <property type="component" value="Chromosome 8"/>
</dbReference>
<keyword evidence="3" id="KW-1185">Reference proteome</keyword>
<name>A0A8T0GZC1_CERPU</name>
<organism evidence="2 3">
    <name type="scientific">Ceratodon purpureus</name>
    <name type="common">Fire moss</name>
    <name type="synonym">Dicranum purpureum</name>
    <dbReference type="NCBI Taxonomy" id="3225"/>
    <lineage>
        <taxon>Eukaryota</taxon>
        <taxon>Viridiplantae</taxon>
        <taxon>Streptophyta</taxon>
        <taxon>Embryophyta</taxon>
        <taxon>Bryophyta</taxon>
        <taxon>Bryophytina</taxon>
        <taxon>Bryopsida</taxon>
        <taxon>Dicranidae</taxon>
        <taxon>Pseudoditrichales</taxon>
        <taxon>Ditrichaceae</taxon>
        <taxon>Ceratodon</taxon>
    </lineage>
</organism>
<comment type="caution">
    <text evidence="2">The sequence shown here is derived from an EMBL/GenBank/DDBJ whole genome shotgun (WGS) entry which is preliminary data.</text>
</comment>